<name>A0A9K3LSB8_9STRA</name>
<evidence type="ECO:0000313" key="1">
    <source>
        <dbReference type="EMBL" id="KAG7367352.1"/>
    </source>
</evidence>
<dbReference type="Proteomes" id="UP000693970">
    <property type="component" value="Unassembled WGS sequence"/>
</dbReference>
<reference evidence="1" key="2">
    <citation type="submission" date="2021-04" db="EMBL/GenBank/DDBJ databases">
        <authorList>
            <person name="Podell S."/>
        </authorList>
    </citation>
    <scope>NUCLEOTIDE SEQUENCE</scope>
    <source>
        <strain evidence="1">Hildebrandi</strain>
    </source>
</reference>
<reference evidence="1" key="1">
    <citation type="journal article" date="2021" name="Sci. Rep.">
        <title>Diploid genomic architecture of Nitzschia inconspicua, an elite biomass production diatom.</title>
        <authorList>
            <person name="Oliver A."/>
            <person name="Podell S."/>
            <person name="Pinowska A."/>
            <person name="Traller J.C."/>
            <person name="Smith S.R."/>
            <person name="McClure R."/>
            <person name="Beliaev A."/>
            <person name="Bohutskyi P."/>
            <person name="Hill E.A."/>
            <person name="Rabines A."/>
            <person name="Zheng H."/>
            <person name="Allen L.Z."/>
            <person name="Kuo A."/>
            <person name="Grigoriev I.V."/>
            <person name="Allen A.E."/>
            <person name="Hazlebeck D."/>
            <person name="Allen E.E."/>
        </authorList>
    </citation>
    <scope>NUCLEOTIDE SEQUENCE</scope>
    <source>
        <strain evidence="1">Hildebrandi</strain>
    </source>
</reference>
<comment type="caution">
    <text evidence="1">The sequence shown here is derived from an EMBL/GenBank/DDBJ whole genome shotgun (WGS) entry which is preliminary data.</text>
</comment>
<proteinExistence type="predicted"/>
<sequence length="264" mass="30498">MSLMTSYQERIRLRKRLLKKSDPLALAFHIFSNSWTPTRTQKALVVSCWSLIDRASRIFLREHQHLFVEDNTIHESPCALSLTNHIHCCKYISVTEQLLGNNSIQSSSLMERSPRSQHASVSTSNLMAPSVEKDNRLTAGKSLREKRVEFALFLKVLLRCLGNAHPTSVQRQARLVVLACIRGHARGDPSFYPLEDVIEYQLRRIIDERIWDQAMRFTEFYLMRRGRSQASSTFYPPNPFIQFVLPDNNSRELVGLGERRLTPI</sequence>
<keyword evidence="2" id="KW-1185">Reference proteome</keyword>
<dbReference type="EMBL" id="JAGRRH010000007">
    <property type="protein sequence ID" value="KAG7367352.1"/>
    <property type="molecule type" value="Genomic_DNA"/>
</dbReference>
<protein>
    <submittedName>
        <fullName evidence="1">Uncharacterized protein</fullName>
    </submittedName>
</protein>
<dbReference type="AlphaFoldDB" id="A0A9K3LSB8"/>
<organism evidence="1 2">
    <name type="scientific">Nitzschia inconspicua</name>
    <dbReference type="NCBI Taxonomy" id="303405"/>
    <lineage>
        <taxon>Eukaryota</taxon>
        <taxon>Sar</taxon>
        <taxon>Stramenopiles</taxon>
        <taxon>Ochrophyta</taxon>
        <taxon>Bacillariophyta</taxon>
        <taxon>Bacillariophyceae</taxon>
        <taxon>Bacillariophycidae</taxon>
        <taxon>Bacillariales</taxon>
        <taxon>Bacillariaceae</taxon>
        <taxon>Nitzschia</taxon>
    </lineage>
</organism>
<evidence type="ECO:0000313" key="2">
    <source>
        <dbReference type="Proteomes" id="UP000693970"/>
    </source>
</evidence>
<gene>
    <name evidence="1" type="ORF">IV203_030023</name>
</gene>
<accession>A0A9K3LSB8</accession>